<feature type="compositionally biased region" description="Basic and acidic residues" evidence="1">
    <location>
        <begin position="33"/>
        <end position="62"/>
    </location>
</feature>
<feature type="region of interest" description="Disordered" evidence="1">
    <location>
        <begin position="1"/>
        <end position="71"/>
    </location>
</feature>
<accession>A0A6J4RH46</accession>
<organism evidence="2">
    <name type="scientific">uncultured Solirubrobacteraceae bacterium</name>
    <dbReference type="NCBI Taxonomy" id="1162706"/>
    <lineage>
        <taxon>Bacteria</taxon>
        <taxon>Bacillati</taxon>
        <taxon>Actinomycetota</taxon>
        <taxon>Thermoleophilia</taxon>
        <taxon>Solirubrobacterales</taxon>
        <taxon>Solirubrobacteraceae</taxon>
        <taxon>environmental samples</taxon>
    </lineage>
</organism>
<feature type="non-terminal residue" evidence="2">
    <location>
        <position position="94"/>
    </location>
</feature>
<proteinExistence type="predicted"/>
<evidence type="ECO:0000256" key="1">
    <source>
        <dbReference type="SAM" id="MobiDB-lite"/>
    </source>
</evidence>
<reference evidence="2" key="1">
    <citation type="submission" date="2020-02" db="EMBL/GenBank/DDBJ databases">
        <authorList>
            <person name="Meier V. D."/>
        </authorList>
    </citation>
    <scope>NUCLEOTIDE SEQUENCE</scope>
    <source>
        <strain evidence="2">AVDCRST_MAG65</strain>
    </source>
</reference>
<dbReference type="EMBL" id="CADCVL010000047">
    <property type="protein sequence ID" value="CAA9465834.1"/>
    <property type="molecule type" value="Genomic_DNA"/>
</dbReference>
<feature type="non-terminal residue" evidence="2">
    <location>
        <position position="1"/>
    </location>
</feature>
<evidence type="ECO:0000313" key="2">
    <source>
        <dbReference type="EMBL" id="CAA9465834.1"/>
    </source>
</evidence>
<name>A0A6J4RH46_9ACTN</name>
<dbReference type="AlphaFoldDB" id="A0A6J4RH46"/>
<sequence length="94" mass="10782">HRGLERPRAGRRTRLRADRHPHVRRLRAPGGDRPPERHDLVVRAPQPDRRPARTVRDRRSPDRPGGILRAVDRAASALRAARRRRGGQPAQRPV</sequence>
<gene>
    <name evidence="2" type="ORF">AVDCRST_MAG65-261</name>
</gene>
<protein>
    <submittedName>
        <fullName evidence="2">Phage minor structural protein</fullName>
    </submittedName>
</protein>